<gene>
    <name evidence="3" type="primary">Cntln</name>
    <name evidence="3" type="ORF">AWC38_SpisGene18758</name>
</gene>
<feature type="compositionally biased region" description="Basic and acidic residues" evidence="2">
    <location>
        <begin position="372"/>
        <end position="396"/>
    </location>
</feature>
<dbReference type="InterPro" id="IPR038810">
    <property type="entry name" value="CNTLN"/>
</dbReference>
<feature type="compositionally biased region" description="Basic and acidic residues" evidence="2">
    <location>
        <begin position="489"/>
        <end position="498"/>
    </location>
</feature>
<evidence type="ECO:0000313" key="4">
    <source>
        <dbReference type="Proteomes" id="UP000225706"/>
    </source>
</evidence>
<feature type="compositionally biased region" description="Basic and acidic residues" evidence="2">
    <location>
        <begin position="403"/>
        <end position="433"/>
    </location>
</feature>
<dbReference type="GO" id="GO:0005813">
    <property type="term" value="C:centrosome"/>
    <property type="evidence" value="ECO:0007669"/>
    <property type="project" value="TreeGrafter"/>
</dbReference>
<evidence type="ECO:0000313" key="3">
    <source>
        <dbReference type="EMBL" id="PFX16941.1"/>
    </source>
</evidence>
<dbReference type="OrthoDB" id="10011458at2759"/>
<comment type="caution">
    <text evidence="3">The sequence shown here is derived from an EMBL/GenBank/DDBJ whole genome shotgun (WGS) entry which is preliminary data.</text>
</comment>
<dbReference type="Proteomes" id="UP000225706">
    <property type="component" value="Unassembled WGS sequence"/>
</dbReference>
<protein>
    <submittedName>
        <fullName evidence="3">Centlein</fullName>
    </submittedName>
</protein>
<feature type="compositionally biased region" description="Basic and acidic residues" evidence="2">
    <location>
        <begin position="763"/>
        <end position="776"/>
    </location>
</feature>
<feature type="compositionally biased region" description="Polar residues" evidence="2">
    <location>
        <begin position="667"/>
        <end position="677"/>
    </location>
</feature>
<reference evidence="4" key="1">
    <citation type="journal article" date="2017" name="bioRxiv">
        <title>Comparative analysis of the genomes of Stylophora pistillata and Acropora digitifera provides evidence for extensive differences between species of corals.</title>
        <authorList>
            <person name="Voolstra C.R."/>
            <person name="Li Y."/>
            <person name="Liew Y.J."/>
            <person name="Baumgarten S."/>
            <person name="Zoccola D."/>
            <person name="Flot J.-F."/>
            <person name="Tambutte S."/>
            <person name="Allemand D."/>
            <person name="Aranda M."/>
        </authorList>
    </citation>
    <scope>NUCLEOTIDE SEQUENCE [LARGE SCALE GENOMIC DNA]</scope>
</reference>
<accession>A0A2B4RH47</accession>
<sequence>MERADQQKALEDLIEENRAILEELAQCKADKDFVWNLWRRLQSSQPDVTSVVSMVIAREQEKSEQKDKKVLEILQMKDEKIKELKGNLLSLEDEAHYSKTRYHDLLIENEELKQKLDEVQKEFSTKQREMSEENSYLSTLLKAHQAQKEVDDQTVKDNLDGIEEEKNQLKIRIAVLEKQVSDLSEEKLKMASVIEVNATLEEKMKTLADEVSTLTLKNTEVAKNCEEAEIELTNRENLLQKQSQSLQEQAQMIRKLESDLEAVNRDFEQVRVESNQSMAQMSEKERIIQQLEENEQRNRQALMDHEQEYRRGIASLQKSVADLQARCSAYQEKETKLLQDIEKLKENSCKQREDLNVKELIIDELKDAVREGMRSGEVSRRDDEEEGKGRPMERKARTQAKIGEGKSRRRGEDIELESLEERNRTEVTNRSDDETADESPSKMVMNEESLERKIDKVTVLRDLETRLSEKQIKTYEASNADETGNVKPPPEKSEERELRHLDSDQVWKELAYYRHEYEELAKERHAVLEEIDVLRVQHSHNVANIQELQVHLREEREESNTLRSKIAAETQAFETLRLKAEKVEDQLQSWQEKALRGQTMCNELEEENQLLRHEIKAIQGQNKSLAEEFSGLAEEFENLKKRHDELVNKEAKKTENDREVSGAAQDGTAQLENTTESAQEDAEFAKQHVESLSSYDEQVKRIADRILSSPPKDSGESERKFSSSHGTQTDPIPRFVDTSVHVNLDAEDASSMDEEDTNNVKSSAEKKSAVSKETGVRRQGTPQPKIVARKTPRRNEGASMRQRILSLTQEVNALRQSKDKAVKALSVQTSDYESLQKE</sequence>
<feature type="coiled-coil region" evidence="1">
    <location>
        <begin position="3"/>
        <end position="30"/>
    </location>
</feature>
<dbReference type="PANTHER" id="PTHR18957">
    <property type="entry name" value="CENTLEIN"/>
    <property type="match status" value="1"/>
</dbReference>
<dbReference type="PANTHER" id="PTHR18957:SF0">
    <property type="entry name" value="CENTLEIN"/>
    <property type="match status" value="1"/>
</dbReference>
<name>A0A2B4RH47_STYPI</name>
<feature type="region of interest" description="Disordered" evidence="2">
    <location>
        <begin position="818"/>
        <end position="838"/>
    </location>
</feature>
<feature type="region of interest" description="Disordered" evidence="2">
    <location>
        <begin position="472"/>
        <end position="498"/>
    </location>
</feature>
<keyword evidence="4" id="KW-1185">Reference proteome</keyword>
<evidence type="ECO:0000256" key="1">
    <source>
        <dbReference type="SAM" id="Coils"/>
    </source>
</evidence>
<feature type="coiled-coil region" evidence="1">
    <location>
        <begin position="159"/>
        <end position="358"/>
    </location>
</feature>
<keyword evidence="1" id="KW-0175">Coiled coil</keyword>
<evidence type="ECO:0000256" key="2">
    <source>
        <dbReference type="SAM" id="MobiDB-lite"/>
    </source>
</evidence>
<feature type="region of interest" description="Disordered" evidence="2">
    <location>
        <begin position="706"/>
        <end position="802"/>
    </location>
</feature>
<dbReference type="EMBL" id="LSMT01000507">
    <property type="protein sequence ID" value="PFX16941.1"/>
    <property type="molecule type" value="Genomic_DNA"/>
</dbReference>
<feature type="compositionally biased region" description="Acidic residues" evidence="2">
    <location>
        <begin position="745"/>
        <end position="757"/>
    </location>
</feature>
<feature type="region of interest" description="Disordered" evidence="2">
    <location>
        <begin position="649"/>
        <end position="684"/>
    </location>
</feature>
<proteinExistence type="predicted"/>
<dbReference type="GO" id="GO:0005814">
    <property type="term" value="C:centriole"/>
    <property type="evidence" value="ECO:0007669"/>
    <property type="project" value="TreeGrafter"/>
</dbReference>
<feature type="compositionally biased region" description="Basic and acidic residues" evidence="2">
    <location>
        <begin position="649"/>
        <end position="660"/>
    </location>
</feature>
<feature type="compositionally biased region" description="Polar residues" evidence="2">
    <location>
        <begin position="826"/>
        <end position="838"/>
    </location>
</feature>
<feature type="coiled-coil region" evidence="1">
    <location>
        <begin position="74"/>
        <end position="129"/>
    </location>
</feature>
<dbReference type="AlphaFoldDB" id="A0A2B4RH47"/>
<feature type="region of interest" description="Disordered" evidence="2">
    <location>
        <begin position="372"/>
        <end position="449"/>
    </location>
</feature>
<organism evidence="3 4">
    <name type="scientific">Stylophora pistillata</name>
    <name type="common">Smooth cauliflower coral</name>
    <dbReference type="NCBI Taxonomy" id="50429"/>
    <lineage>
        <taxon>Eukaryota</taxon>
        <taxon>Metazoa</taxon>
        <taxon>Cnidaria</taxon>
        <taxon>Anthozoa</taxon>
        <taxon>Hexacorallia</taxon>
        <taxon>Scleractinia</taxon>
        <taxon>Astrocoeniina</taxon>
        <taxon>Pocilloporidae</taxon>
        <taxon>Stylophora</taxon>
    </lineage>
</organism>
<dbReference type="GO" id="GO:0010457">
    <property type="term" value="P:centriole-centriole cohesion"/>
    <property type="evidence" value="ECO:0007669"/>
    <property type="project" value="TreeGrafter"/>
</dbReference>